<feature type="chain" id="PRO_5012884530" evidence="1">
    <location>
        <begin position="26"/>
        <end position="183"/>
    </location>
</feature>
<feature type="domain" description="DUF4142" evidence="2">
    <location>
        <begin position="43"/>
        <end position="180"/>
    </location>
</feature>
<dbReference type="Gene3D" id="1.20.1260.10">
    <property type="match status" value="1"/>
</dbReference>
<evidence type="ECO:0000256" key="1">
    <source>
        <dbReference type="SAM" id="SignalP"/>
    </source>
</evidence>
<dbReference type="Proteomes" id="UP000186406">
    <property type="component" value="Unassembled WGS sequence"/>
</dbReference>
<organism evidence="3 4">
    <name type="scientific">Pseudoxanthobacter soli DSM 19599</name>
    <dbReference type="NCBI Taxonomy" id="1123029"/>
    <lineage>
        <taxon>Bacteria</taxon>
        <taxon>Pseudomonadati</taxon>
        <taxon>Pseudomonadota</taxon>
        <taxon>Alphaproteobacteria</taxon>
        <taxon>Hyphomicrobiales</taxon>
        <taxon>Segnochrobactraceae</taxon>
        <taxon>Pseudoxanthobacter</taxon>
    </lineage>
</organism>
<accession>A0A1M7ZR69</accession>
<keyword evidence="1" id="KW-0732">Signal</keyword>
<proteinExistence type="predicted"/>
<dbReference type="PANTHER" id="PTHR38593">
    <property type="entry name" value="BLR2558 PROTEIN"/>
    <property type="match status" value="1"/>
</dbReference>
<protein>
    <submittedName>
        <fullName evidence="3">Putative membrane protein</fullName>
    </submittedName>
</protein>
<dbReference type="InterPro" id="IPR025419">
    <property type="entry name" value="DUF4142"/>
</dbReference>
<evidence type="ECO:0000259" key="2">
    <source>
        <dbReference type="Pfam" id="PF13628"/>
    </source>
</evidence>
<sequence length="183" mass="19658">MKTFHLATLALALAIPVTLATPAAAQTEGGQAGMNSMVSANPSTPEFATQAAQGDLFEIQSSELALQPSTGAATRAFATQMIEAHRKTTTDLKGMVASDRINVKLPTAMNAAQKQMLTRLQGLQGTAFDTQYRKDQIFAHENAVLLFERYAQAGDNAALKGWAANTVGELRQHLEMARQLPEE</sequence>
<dbReference type="STRING" id="1123029.SAMN02745172_03985"/>
<reference evidence="3 4" key="1">
    <citation type="submission" date="2016-12" db="EMBL/GenBank/DDBJ databases">
        <authorList>
            <person name="Song W.-J."/>
            <person name="Kurnit D.M."/>
        </authorList>
    </citation>
    <scope>NUCLEOTIDE SEQUENCE [LARGE SCALE GENOMIC DNA]</scope>
    <source>
        <strain evidence="3 4">DSM 19599</strain>
    </source>
</reference>
<dbReference type="AlphaFoldDB" id="A0A1M7ZR69"/>
<gene>
    <name evidence="3" type="ORF">SAMN02745172_03985</name>
</gene>
<dbReference type="RefSeq" id="WP_073632036.1">
    <property type="nucleotide sequence ID" value="NZ_FRXO01000012.1"/>
</dbReference>
<dbReference type="EMBL" id="FRXO01000012">
    <property type="protein sequence ID" value="SHO67309.1"/>
    <property type="molecule type" value="Genomic_DNA"/>
</dbReference>
<evidence type="ECO:0000313" key="3">
    <source>
        <dbReference type="EMBL" id="SHO67309.1"/>
    </source>
</evidence>
<feature type="signal peptide" evidence="1">
    <location>
        <begin position="1"/>
        <end position="25"/>
    </location>
</feature>
<dbReference type="PANTHER" id="PTHR38593:SF1">
    <property type="entry name" value="BLR2558 PROTEIN"/>
    <property type="match status" value="1"/>
</dbReference>
<evidence type="ECO:0000313" key="4">
    <source>
        <dbReference type="Proteomes" id="UP000186406"/>
    </source>
</evidence>
<dbReference type="Pfam" id="PF13628">
    <property type="entry name" value="DUF4142"/>
    <property type="match status" value="1"/>
</dbReference>
<dbReference type="InterPro" id="IPR012347">
    <property type="entry name" value="Ferritin-like"/>
</dbReference>
<keyword evidence="4" id="KW-1185">Reference proteome</keyword>
<name>A0A1M7ZR69_9HYPH</name>